<organism evidence="8 9">
    <name type="scientific">Tribolium castaneum</name>
    <name type="common">Red flour beetle</name>
    <dbReference type="NCBI Taxonomy" id="7070"/>
    <lineage>
        <taxon>Eukaryota</taxon>
        <taxon>Metazoa</taxon>
        <taxon>Ecdysozoa</taxon>
        <taxon>Arthropoda</taxon>
        <taxon>Hexapoda</taxon>
        <taxon>Insecta</taxon>
        <taxon>Pterygota</taxon>
        <taxon>Neoptera</taxon>
        <taxon>Endopterygota</taxon>
        <taxon>Coleoptera</taxon>
        <taxon>Polyphaga</taxon>
        <taxon>Cucujiformia</taxon>
        <taxon>Tenebrionidae</taxon>
        <taxon>Tenebrionidae incertae sedis</taxon>
        <taxon>Tribolium</taxon>
    </lineage>
</organism>
<dbReference type="FunFam" id="3.40.30.10:FF:000035">
    <property type="entry name" value="hematopoietic prostaglandin D synthase"/>
    <property type="match status" value="1"/>
</dbReference>
<dbReference type="Pfam" id="PF14497">
    <property type="entry name" value="GST_C_3"/>
    <property type="match status" value="1"/>
</dbReference>
<evidence type="ECO:0000259" key="7">
    <source>
        <dbReference type="PROSITE" id="PS50405"/>
    </source>
</evidence>
<dbReference type="EC" id="2.5.1.18" evidence="2"/>
<evidence type="ECO:0000256" key="4">
    <source>
        <dbReference type="ARBA" id="ARBA00038317"/>
    </source>
</evidence>
<dbReference type="InterPro" id="IPR036249">
    <property type="entry name" value="Thioredoxin-like_sf"/>
</dbReference>
<evidence type="ECO:0000256" key="2">
    <source>
        <dbReference type="ARBA" id="ARBA00012452"/>
    </source>
</evidence>
<dbReference type="SUPFAM" id="SSF52833">
    <property type="entry name" value="Thioredoxin-like"/>
    <property type="match status" value="1"/>
</dbReference>
<dbReference type="FunCoup" id="D6WE53">
    <property type="interactions" value="259"/>
</dbReference>
<dbReference type="AlphaFoldDB" id="D6WE53"/>
<keyword evidence="3" id="KW-0808">Transferase</keyword>
<evidence type="ECO:0000313" key="8">
    <source>
        <dbReference type="EMBL" id="EFA00387.1"/>
    </source>
</evidence>
<proteinExistence type="inferred from homology"/>
<reference evidence="8 9" key="2">
    <citation type="journal article" date="2010" name="Nucleic Acids Res.">
        <title>BeetleBase in 2010: revisions to provide comprehensive genomic information for Tribolium castaneum.</title>
        <authorList>
            <person name="Kim H.S."/>
            <person name="Murphy T."/>
            <person name="Xia J."/>
            <person name="Caragea D."/>
            <person name="Park Y."/>
            <person name="Beeman R.W."/>
            <person name="Lorenzen M.D."/>
            <person name="Butcher S."/>
            <person name="Manak J.R."/>
            <person name="Brown S.J."/>
        </authorList>
    </citation>
    <scope>GENOME REANNOTATION</scope>
    <source>
        <strain evidence="8 9">Georgia GA2</strain>
    </source>
</reference>
<feature type="domain" description="GST C-terminal" evidence="7">
    <location>
        <begin position="82"/>
        <end position="204"/>
    </location>
</feature>
<dbReference type="OrthoDB" id="414243at2759"/>
<dbReference type="Gene3D" id="3.40.30.10">
    <property type="entry name" value="Glutaredoxin"/>
    <property type="match status" value="1"/>
</dbReference>
<dbReference type="InterPro" id="IPR010987">
    <property type="entry name" value="Glutathione-S-Trfase_C-like"/>
</dbReference>
<dbReference type="CDD" id="cd03039">
    <property type="entry name" value="GST_N_Sigma_like"/>
    <property type="match status" value="1"/>
</dbReference>
<dbReference type="EMBL" id="KQ971318">
    <property type="protein sequence ID" value="EFA00387.1"/>
    <property type="molecule type" value="Genomic_DNA"/>
</dbReference>
<evidence type="ECO:0000256" key="5">
    <source>
        <dbReference type="ARBA" id="ARBA00047960"/>
    </source>
</evidence>
<dbReference type="InParanoid" id="D6WE53"/>
<dbReference type="Pfam" id="PF02798">
    <property type="entry name" value="GST_N"/>
    <property type="match status" value="1"/>
</dbReference>
<dbReference type="PANTHER" id="PTHR11571">
    <property type="entry name" value="GLUTATHIONE S-TRANSFERASE"/>
    <property type="match status" value="1"/>
</dbReference>
<dbReference type="SFLD" id="SFLDS00019">
    <property type="entry name" value="Glutathione_Transferase_(cytos"/>
    <property type="match status" value="1"/>
</dbReference>
<name>D6WE53_TRICA</name>
<dbReference type="SMR" id="D6WE53"/>
<dbReference type="PROSITE" id="PS50404">
    <property type="entry name" value="GST_NTER"/>
    <property type="match status" value="1"/>
</dbReference>
<dbReference type="GO" id="GO:0004602">
    <property type="term" value="F:glutathione peroxidase activity"/>
    <property type="evidence" value="ECO:0007669"/>
    <property type="project" value="UniProtKB-ARBA"/>
</dbReference>
<gene>
    <name evidence="8" type="primary">AUGUSTUS-3.0.2_03233</name>
    <name evidence="8" type="ORF">TcasGA2_TC003233</name>
</gene>
<reference evidence="8 9" key="1">
    <citation type="journal article" date="2008" name="Nature">
        <title>The genome of the model beetle and pest Tribolium castaneum.</title>
        <authorList>
            <consortium name="Tribolium Genome Sequencing Consortium"/>
            <person name="Richards S."/>
            <person name="Gibbs R.A."/>
            <person name="Weinstock G.M."/>
            <person name="Brown S.J."/>
            <person name="Denell R."/>
            <person name="Beeman R.W."/>
            <person name="Gibbs R."/>
            <person name="Beeman R.W."/>
            <person name="Brown S.J."/>
            <person name="Bucher G."/>
            <person name="Friedrich M."/>
            <person name="Grimmelikhuijzen C.J."/>
            <person name="Klingler M."/>
            <person name="Lorenzen M."/>
            <person name="Richards S."/>
            <person name="Roth S."/>
            <person name="Schroder R."/>
            <person name="Tautz D."/>
            <person name="Zdobnov E.M."/>
            <person name="Muzny D."/>
            <person name="Gibbs R.A."/>
            <person name="Weinstock G.M."/>
            <person name="Attaway T."/>
            <person name="Bell S."/>
            <person name="Buhay C.J."/>
            <person name="Chandrabose M.N."/>
            <person name="Chavez D."/>
            <person name="Clerk-Blankenburg K.P."/>
            <person name="Cree A."/>
            <person name="Dao M."/>
            <person name="Davis C."/>
            <person name="Chacko J."/>
            <person name="Dinh H."/>
            <person name="Dugan-Rocha S."/>
            <person name="Fowler G."/>
            <person name="Garner T.T."/>
            <person name="Garnes J."/>
            <person name="Gnirke A."/>
            <person name="Hawes A."/>
            <person name="Hernandez J."/>
            <person name="Hines S."/>
            <person name="Holder M."/>
            <person name="Hume J."/>
            <person name="Jhangiani S.N."/>
            <person name="Joshi V."/>
            <person name="Khan Z.M."/>
            <person name="Jackson L."/>
            <person name="Kovar C."/>
            <person name="Kowis A."/>
            <person name="Lee S."/>
            <person name="Lewis L.R."/>
            <person name="Margolis J."/>
            <person name="Morgan M."/>
            <person name="Nazareth L.V."/>
            <person name="Nguyen N."/>
            <person name="Okwuonu G."/>
            <person name="Parker D."/>
            <person name="Richards S."/>
            <person name="Ruiz S.J."/>
            <person name="Santibanez J."/>
            <person name="Savard J."/>
            <person name="Scherer S.E."/>
            <person name="Schneider B."/>
            <person name="Sodergren E."/>
            <person name="Tautz D."/>
            <person name="Vattahil S."/>
            <person name="Villasana D."/>
            <person name="White C.S."/>
            <person name="Wright R."/>
            <person name="Park Y."/>
            <person name="Beeman R.W."/>
            <person name="Lord J."/>
            <person name="Oppert B."/>
            <person name="Lorenzen M."/>
            <person name="Brown S."/>
            <person name="Wang L."/>
            <person name="Savard J."/>
            <person name="Tautz D."/>
            <person name="Richards S."/>
            <person name="Weinstock G."/>
            <person name="Gibbs R.A."/>
            <person name="Liu Y."/>
            <person name="Worley K."/>
            <person name="Weinstock G."/>
            <person name="Elsik C.G."/>
            <person name="Reese J.T."/>
            <person name="Elhaik E."/>
            <person name="Landan G."/>
            <person name="Graur D."/>
            <person name="Arensburger P."/>
            <person name="Atkinson P."/>
            <person name="Beeman R.W."/>
            <person name="Beidler J."/>
            <person name="Brown S.J."/>
            <person name="Demuth J.P."/>
            <person name="Drury D.W."/>
            <person name="Du Y.Z."/>
            <person name="Fujiwara H."/>
            <person name="Lorenzen M."/>
            <person name="Maselli V."/>
            <person name="Osanai M."/>
            <person name="Park Y."/>
            <person name="Robertson H.M."/>
            <person name="Tu Z."/>
            <person name="Wang J.J."/>
            <person name="Wang S."/>
            <person name="Richards S."/>
            <person name="Song H."/>
            <person name="Zhang L."/>
            <person name="Sodergren E."/>
            <person name="Werner D."/>
            <person name="Stanke M."/>
            <person name="Morgenstern B."/>
            <person name="Solovyev V."/>
            <person name="Kosarev P."/>
            <person name="Brown G."/>
            <person name="Chen H.C."/>
            <person name="Ermolaeva O."/>
            <person name="Hlavina W."/>
            <person name="Kapustin Y."/>
            <person name="Kiryutin B."/>
            <person name="Kitts P."/>
            <person name="Maglott D."/>
            <person name="Pruitt K."/>
            <person name="Sapojnikov V."/>
            <person name="Souvorov A."/>
            <person name="Mackey A.J."/>
            <person name="Waterhouse R.M."/>
            <person name="Wyder S."/>
            <person name="Zdobnov E.M."/>
            <person name="Zdobnov E.M."/>
            <person name="Wyder S."/>
            <person name="Kriventseva E.V."/>
            <person name="Kadowaki T."/>
            <person name="Bork P."/>
            <person name="Aranda M."/>
            <person name="Bao R."/>
            <person name="Beermann A."/>
            <person name="Berns N."/>
            <person name="Bolognesi R."/>
            <person name="Bonneton F."/>
            <person name="Bopp D."/>
            <person name="Brown S.J."/>
            <person name="Bucher G."/>
            <person name="Butts T."/>
            <person name="Chaumot A."/>
            <person name="Denell R.E."/>
            <person name="Ferrier D.E."/>
            <person name="Friedrich M."/>
            <person name="Gordon C.M."/>
            <person name="Jindra M."/>
            <person name="Klingler M."/>
            <person name="Lan Q."/>
            <person name="Lattorff H.M."/>
            <person name="Laudet V."/>
            <person name="von Levetsow C."/>
            <person name="Liu Z."/>
            <person name="Lutz R."/>
            <person name="Lynch J.A."/>
            <person name="da Fonseca R.N."/>
            <person name="Posnien N."/>
            <person name="Reuter R."/>
            <person name="Roth S."/>
            <person name="Savard J."/>
            <person name="Schinko J.B."/>
            <person name="Schmitt C."/>
            <person name="Schoppmeier M."/>
            <person name="Schroder R."/>
            <person name="Shippy T.D."/>
            <person name="Simonnet F."/>
            <person name="Marques-Souza H."/>
            <person name="Tautz D."/>
            <person name="Tomoyasu Y."/>
            <person name="Trauner J."/>
            <person name="Van der Zee M."/>
            <person name="Vervoort M."/>
            <person name="Wittkopp N."/>
            <person name="Wimmer E.A."/>
            <person name="Yang X."/>
            <person name="Jones A.K."/>
            <person name="Sattelle D.B."/>
            <person name="Ebert P.R."/>
            <person name="Nelson D."/>
            <person name="Scott J.G."/>
            <person name="Beeman R.W."/>
            <person name="Muthukrishnan S."/>
            <person name="Kramer K.J."/>
            <person name="Arakane Y."/>
            <person name="Beeman R.W."/>
            <person name="Zhu Q."/>
            <person name="Hogenkamp D."/>
            <person name="Dixit R."/>
            <person name="Oppert B."/>
            <person name="Jiang H."/>
            <person name="Zou Z."/>
            <person name="Marshall J."/>
            <person name="Elpidina E."/>
            <person name="Vinokurov K."/>
            <person name="Oppert C."/>
            <person name="Zou Z."/>
            <person name="Evans J."/>
            <person name="Lu Z."/>
            <person name="Zhao P."/>
            <person name="Sumathipala N."/>
            <person name="Altincicek B."/>
            <person name="Vilcinskas A."/>
            <person name="Williams M."/>
            <person name="Hultmark D."/>
            <person name="Hetru C."/>
            <person name="Jiang H."/>
            <person name="Grimmelikhuijzen C.J."/>
            <person name="Hauser F."/>
            <person name="Cazzamali G."/>
            <person name="Williamson M."/>
            <person name="Park Y."/>
            <person name="Li B."/>
            <person name="Tanaka Y."/>
            <person name="Predel R."/>
            <person name="Neupert S."/>
            <person name="Schachtner J."/>
            <person name="Verleyen P."/>
            <person name="Raible F."/>
            <person name="Bork P."/>
            <person name="Friedrich M."/>
            <person name="Walden K.K."/>
            <person name="Robertson H.M."/>
            <person name="Angeli S."/>
            <person name="Foret S."/>
            <person name="Bucher G."/>
            <person name="Schuetz S."/>
            <person name="Maleszka R."/>
            <person name="Wimmer E.A."/>
            <person name="Beeman R.W."/>
            <person name="Lorenzen M."/>
            <person name="Tomoyasu Y."/>
            <person name="Miller S.C."/>
            <person name="Grossmann D."/>
            <person name="Bucher G."/>
        </authorList>
    </citation>
    <scope>NUCLEOTIDE SEQUENCE [LARGE SCALE GENOMIC DNA]</scope>
    <source>
        <strain evidence="8 9">Georgia GA2</strain>
    </source>
</reference>
<dbReference type="Gene3D" id="1.20.1050.10">
    <property type="match status" value="1"/>
</dbReference>
<dbReference type="InterPro" id="IPR004046">
    <property type="entry name" value="GST_C"/>
</dbReference>
<protein>
    <recommendedName>
        <fullName evidence="2">glutathione transferase</fullName>
        <ecNumber evidence="2">2.5.1.18</ecNumber>
    </recommendedName>
</protein>
<dbReference type="HOGENOM" id="CLU_039475_1_0_1"/>
<sequence>MAPAYKLTYFDGRGLAETSRFLMKYGGIDFEDCRIKREEWPQWKPKFPFGQVPVLEHKGKVVGQSIAIARYLAKQVKLVGNDDWENLEIDAIVDTINDLRMKHAAWFYEPDEAKKKVIIENIKKDTLPYYLPRLEEIVKKNKGFLAVGRLTWADFYWATVSQVFDVVNGIDTLANYPELKAARERVNSLPAIKKWIEVRPKTDF</sequence>
<evidence type="ECO:0000256" key="3">
    <source>
        <dbReference type="ARBA" id="ARBA00022679"/>
    </source>
</evidence>
<evidence type="ECO:0000313" key="9">
    <source>
        <dbReference type="Proteomes" id="UP000007266"/>
    </source>
</evidence>
<dbReference type="CDD" id="cd03192">
    <property type="entry name" value="GST_C_Sigma_like"/>
    <property type="match status" value="1"/>
</dbReference>
<feature type="domain" description="GST N-terminal" evidence="6">
    <location>
        <begin position="3"/>
        <end position="80"/>
    </location>
</feature>
<dbReference type="InterPro" id="IPR050213">
    <property type="entry name" value="GST_superfamily"/>
</dbReference>
<comment type="catalytic activity">
    <reaction evidence="5">
        <text>RX + glutathione = an S-substituted glutathione + a halide anion + H(+)</text>
        <dbReference type="Rhea" id="RHEA:16437"/>
        <dbReference type="ChEBI" id="CHEBI:15378"/>
        <dbReference type="ChEBI" id="CHEBI:16042"/>
        <dbReference type="ChEBI" id="CHEBI:17792"/>
        <dbReference type="ChEBI" id="CHEBI:57925"/>
        <dbReference type="ChEBI" id="CHEBI:90779"/>
        <dbReference type="EC" id="2.5.1.18"/>
    </reaction>
</comment>
<dbReference type="SUPFAM" id="SSF47616">
    <property type="entry name" value="GST C-terminal domain-like"/>
    <property type="match status" value="1"/>
</dbReference>
<evidence type="ECO:0000259" key="6">
    <source>
        <dbReference type="PROSITE" id="PS50404"/>
    </source>
</evidence>
<dbReference type="SFLD" id="SFLDG00363">
    <property type="entry name" value="AMPS_(cytGST):_Alpha-__Mu-__Pi"/>
    <property type="match status" value="1"/>
</dbReference>
<dbReference type="InterPro" id="IPR036282">
    <property type="entry name" value="Glutathione-S-Trfase_C_sf"/>
</dbReference>
<dbReference type="OMA" id="CANEPEY"/>
<dbReference type="PhylomeDB" id="D6WE53"/>
<dbReference type="KEGG" id="tca:659302"/>
<comment type="similarity">
    <text evidence="4">Belongs to the GST superfamily. Sigma family.</text>
</comment>
<dbReference type="SFLD" id="SFLDG01205">
    <property type="entry name" value="AMPS.1"/>
    <property type="match status" value="1"/>
</dbReference>
<dbReference type="InterPro" id="IPR004045">
    <property type="entry name" value="Glutathione_S-Trfase_N"/>
</dbReference>
<evidence type="ECO:0000256" key="1">
    <source>
        <dbReference type="ARBA" id="ARBA00011738"/>
    </source>
</evidence>
<comment type="subunit">
    <text evidence="1">Homodimer.</text>
</comment>
<dbReference type="GO" id="GO:0006749">
    <property type="term" value="P:glutathione metabolic process"/>
    <property type="evidence" value="ECO:0000318"/>
    <property type="project" value="GO_Central"/>
</dbReference>
<dbReference type="PANTHER" id="PTHR11571:SF224">
    <property type="entry name" value="HEMATOPOIETIC PROSTAGLANDIN D SYNTHASE"/>
    <property type="match status" value="1"/>
</dbReference>
<dbReference type="Proteomes" id="UP000007266">
    <property type="component" value="Linkage group 3"/>
</dbReference>
<dbReference type="InterPro" id="IPR040079">
    <property type="entry name" value="Glutathione_S-Trfase"/>
</dbReference>
<dbReference type="PROSITE" id="PS50405">
    <property type="entry name" value="GST_CTER"/>
    <property type="match status" value="1"/>
</dbReference>
<dbReference type="GO" id="GO:0004364">
    <property type="term" value="F:glutathione transferase activity"/>
    <property type="evidence" value="ECO:0000318"/>
    <property type="project" value="GO_Central"/>
</dbReference>
<dbReference type="STRING" id="7070.D6WE53"/>
<keyword evidence="9" id="KW-1185">Reference proteome</keyword>
<dbReference type="eggNOG" id="KOG1695">
    <property type="taxonomic scope" value="Eukaryota"/>
</dbReference>
<accession>D6WE53</accession>
<dbReference type="FunFam" id="1.20.1050.10:FF:000030">
    <property type="entry name" value="Glutathione S-transferase S1"/>
    <property type="match status" value="1"/>
</dbReference>